<sequence length="59" mass="6857">MVWDGQRMRDQVTEKPSRKPLILNCCTDQTAAAQNCSFQVEMYRYVNKRSSRSPEDSTV</sequence>
<organism evidence="1">
    <name type="scientific">Tetraodon nigroviridis</name>
    <name type="common">Spotted green pufferfish</name>
    <name type="synonym">Chelonodon nigroviridis</name>
    <dbReference type="NCBI Taxonomy" id="99883"/>
    <lineage>
        <taxon>Eukaryota</taxon>
        <taxon>Metazoa</taxon>
        <taxon>Chordata</taxon>
        <taxon>Craniata</taxon>
        <taxon>Vertebrata</taxon>
        <taxon>Euteleostomi</taxon>
        <taxon>Actinopterygii</taxon>
        <taxon>Neopterygii</taxon>
        <taxon>Teleostei</taxon>
        <taxon>Neoteleostei</taxon>
        <taxon>Acanthomorphata</taxon>
        <taxon>Eupercaria</taxon>
        <taxon>Tetraodontiformes</taxon>
        <taxon>Tetradontoidea</taxon>
        <taxon>Tetraodontidae</taxon>
        <taxon>Tetraodon</taxon>
    </lineage>
</organism>
<dbReference type="AlphaFoldDB" id="Q4SCT7"/>
<protein>
    <submittedName>
        <fullName evidence="1">(spotted green pufferfish) hypothetical protein</fullName>
    </submittedName>
</protein>
<reference evidence="1" key="2">
    <citation type="submission" date="2004-02" db="EMBL/GenBank/DDBJ databases">
        <authorList>
            <consortium name="Genoscope"/>
            <consortium name="Whitehead Institute Centre for Genome Research"/>
        </authorList>
    </citation>
    <scope>NUCLEOTIDE SEQUENCE</scope>
</reference>
<gene>
    <name evidence="1" type="ORF">GSTENG00020343001</name>
</gene>
<evidence type="ECO:0000313" key="1">
    <source>
        <dbReference type="EMBL" id="CAG01545.1"/>
    </source>
</evidence>
<dbReference type="EMBL" id="CAAE01014650">
    <property type="protein sequence ID" value="CAG01545.1"/>
    <property type="molecule type" value="Genomic_DNA"/>
</dbReference>
<reference evidence="1" key="1">
    <citation type="journal article" date="2004" name="Nature">
        <title>Genome duplication in the teleost fish Tetraodon nigroviridis reveals the early vertebrate proto-karyotype.</title>
        <authorList>
            <person name="Jaillon O."/>
            <person name="Aury J.-M."/>
            <person name="Brunet F."/>
            <person name="Petit J.-L."/>
            <person name="Stange-Thomann N."/>
            <person name="Mauceli E."/>
            <person name="Bouneau L."/>
            <person name="Fischer C."/>
            <person name="Ozouf-Costaz C."/>
            <person name="Bernot A."/>
            <person name="Nicaud S."/>
            <person name="Jaffe D."/>
            <person name="Fisher S."/>
            <person name="Lutfalla G."/>
            <person name="Dossat C."/>
            <person name="Segurens B."/>
            <person name="Dasilva C."/>
            <person name="Salanoubat M."/>
            <person name="Levy M."/>
            <person name="Boudet N."/>
            <person name="Castellano S."/>
            <person name="Anthouard V."/>
            <person name="Jubin C."/>
            <person name="Castelli V."/>
            <person name="Katinka M."/>
            <person name="Vacherie B."/>
            <person name="Biemont C."/>
            <person name="Skalli Z."/>
            <person name="Cattolico L."/>
            <person name="Poulain J."/>
            <person name="De Berardinis V."/>
            <person name="Cruaud C."/>
            <person name="Duprat S."/>
            <person name="Brottier P."/>
            <person name="Coutanceau J.-P."/>
            <person name="Gouzy J."/>
            <person name="Parra G."/>
            <person name="Lardier G."/>
            <person name="Chapple C."/>
            <person name="McKernan K.J."/>
            <person name="McEwan P."/>
            <person name="Bosak S."/>
            <person name="Kellis M."/>
            <person name="Volff J.-N."/>
            <person name="Guigo R."/>
            <person name="Zody M.C."/>
            <person name="Mesirov J."/>
            <person name="Lindblad-Toh K."/>
            <person name="Birren B."/>
            <person name="Nusbaum C."/>
            <person name="Kahn D."/>
            <person name="Robinson-Rechavi M."/>
            <person name="Laudet V."/>
            <person name="Schachter V."/>
            <person name="Quetier F."/>
            <person name="Saurin W."/>
            <person name="Scarpelli C."/>
            <person name="Wincker P."/>
            <person name="Lander E.S."/>
            <person name="Weissenbach J."/>
            <person name="Roest Crollius H."/>
        </authorList>
    </citation>
    <scope>NUCLEOTIDE SEQUENCE [LARGE SCALE GENOMIC DNA]</scope>
</reference>
<name>Q4SCT7_TETNG</name>
<proteinExistence type="predicted"/>
<accession>Q4SCT7</accession>
<dbReference type="KEGG" id="tng:GSTEN00020343G001"/>
<comment type="caution">
    <text evidence="1">The sequence shown here is derived from an EMBL/GenBank/DDBJ whole genome shotgun (WGS) entry which is preliminary data.</text>
</comment>